<keyword evidence="3 6" id="KW-0812">Transmembrane</keyword>
<organism evidence="7 8">
    <name type="scientific">Pseudocitrobacter faecalis</name>
    <dbReference type="NCBI Taxonomy" id="1398493"/>
    <lineage>
        <taxon>Bacteria</taxon>
        <taxon>Pseudomonadati</taxon>
        <taxon>Pseudomonadota</taxon>
        <taxon>Gammaproteobacteria</taxon>
        <taxon>Enterobacterales</taxon>
        <taxon>Enterobacteriaceae</taxon>
        <taxon>Pseudocitrobacter</taxon>
    </lineage>
</organism>
<accession>A0ABX9FV55</accession>
<reference evidence="7 8" key="1">
    <citation type="submission" date="2018-06" db="EMBL/GenBank/DDBJ databases">
        <title>Genomic Encyclopedia of Type Strains, Phase IV (KMG-IV): sequencing the most valuable type-strain genomes for metagenomic binning, comparative biology and taxonomic classification.</title>
        <authorList>
            <person name="Goeker M."/>
        </authorList>
    </citation>
    <scope>NUCLEOTIDE SEQUENCE [LARGE SCALE GENOMIC DNA]</scope>
    <source>
        <strain evidence="7 8">DSM 27453</strain>
    </source>
</reference>
<evidence type="ECO:0000256" key="3">
    <source>
        <dbReference type="ARBA" id="ARBA00022692"/>
    </source>
</evidence>
<feature type="transmembrane region" description="Helical" evidence="6">
    <location>
        <begin position="6"/>
        <end position="25"/>
    </location>
</feature>
<dbReference type="Gene3D" id="1.20.1440.20">
    <property type="entry name" value="LemA-like domain"/>
    <property type="match status" value="1"/>
</dbReference>
<dbReference type="Proteomes" id="UP000253201">
    <property type="component" value="Unassembled WGS sequence"/>
</dbReference>
<protein>
    <submittedName>
        <fullName evidence="7">LemA protein</fullName>
    </submittedName>
</protein>
<dbReference type="InterPro" id="IPR023353">
    <property type="entry name" value="LemA-like_dom_sf"/>
</dbReference>
<dbReference type="RefSeq" id="WP_113858973.1">
    <property type="nucleotide sequence ID" value="NZ_QNRL01000009.1"/>
</dbReference>
<comment type="similarity">
    <text evidence="2">Belongs to the LemA family.</text>
</comment>
<proteinExistence type="inferred from homology"/>
<evidence type="ECO:0000256" key="1">
    <source>
        <dbReference type="ARBA" id="ARBA00004167"/>
    </source>
</evidence>
<gene>
    <name evidence="7" type="ORF">DFQ50_109259</name>
</gene>
<evidence type="ECO:0000313" key="8">
    <source>
        <dbReference type="Proteomes" id="UP000253201"/>
    </source>
</evidence>
<keyword evidence="5 6" id="KW-0472">Membrane</keyword>
<evidence type="ECO:0000256" key="6">
    <source>
        <dbReference type="SAM" id="Phobius"/>
    </source>
</evidence>
<dbReference type="InterPro" id="IPR007156">
    <property type="entry name" value="MamQ_LemA"/>
</dbReference>
<name>A0ABX9FV55_9ENTR</name>
<evidence type="ECO:0000256" key="2">
    <source>
        <dbReference type="ARBA" id="ARBA00008854"/>
    </source>
</evidence>
<sequence>MFFLIVLAIVIILAGFYIGTYNAFIKNRNRVEETWAQIDVQLKRRCDLIPNLVETVKGFARHEQDTLEKVIAARNSIIAAGNSPQQQLEANNQLTGALRSVFALSESYPELKANDSFVELQHELSTTENKVAYSRQLYNSTVMNWNNRVESFPSNIIANFHHFEKTEMLSLAETERETPSVKF</sequence>
<dbReference type="EMBL" id="QNRL01000009">
    <property type="protein sequence ID" value="RBP08489.1"/>
    <property type="molecule type" value="Genomic_DNA"/>
</dbReference>
<comment type="subcellular location">
    <subcellularLocation>
        <location evidence="1">Membrane</location>
        <topology evidence="1">Single-pass membrane protein</topology>
    </subcellularLocation>
</comment>
<evidence type="ECO:0000313" key="7">
    <source>
        <dbReference type="EMBL" id="RBP08489.1"/>
    </source>
</evidence>
<dbReference type="Pfam" id="PF04011">
    <property type="entry name" value="LemA"/>
    <property type="match status" value="1"/>
</dbReference>
<keyword evidence="8" id="KW-1185">Reference proteome</keyword>
<keyword evidence="4 6" id="KW-1133">Transmembrane helix</keyword>
<comment type="caution">
    <text evidence="7">The sequence shown here is derived from an EMBL/GenBank/DDBJ whole genome shotgun (WGS) entry which is preliminary data.</text>
</comment>
<evidence type="ECO:0000256" key="5">
    <source>
        <dbReference type="ARBA" id="ARBA00023136"/>
    </source>
</evidence>
<dbReference type="PANTHER" id="PTHR34478:SF2">
    <property type="entry name" value="MEMBRANE PROTEIN"/>
    <property type="match status" value="1"/>
</dbReference>
<dbReference type="PANTHER" id="PTHR34478">
    <property type="entry name" value="PROTEIN LEMA"/>
    <property type="match status" value="1"/>
</dbReference>
<dbReference type="SUPFAM" id="SSF140478">
    <property type="entry name" value="LemA-like"/>
    <property type="match status" value="1"/>
</dbReference>
<evidence type="ECO:0000256" key="4">
    <source>
        <dbReference type="ARBA" id="ARBA00022989"/>
    </source>
</evidence>